<sequence>MKGYLTIFLALSLSLLTGFVLLLTGNAIRNGVKVRYECAVDTGMNAVLSEFHIGLLERYDLIYVDASYLEKHPNIDNVEERLWYFIEQNTKEVLGKKNAPWGNLTLEEITIPSFETAAADLGASMRNQAICYVEDTGIYGKEREIVRQMDEIQVLRAASPLAQWSSIMEQLAGMELPLIQNVKGEWEEVPLSNPADWVYGLIGSDVLFLAQVDLQSISPAKISLGEYISHRPIENTGSKDRNYREDTDVFLSYLFDKMGYLGNYRDDSFLSCQLEYVAKGMDSDLENVRAVAETLFELRFADNVACALADGDLRAQAAAAAELLQVVQLKAEFKNPVAESILYACAFLETVGDMRTIYAGGTVPVRKSDHTMSVNRVLDGSLYSSQSAYGWNYGQYLASMILLIGDEDMNLRAMDLIEMDIRLHDNNRNFKMDWCIERYEAEVTAQGNYLSHYFLRRKYGYF</sequence>
<dbReference type="AlphaFoldDB" id="A0A9X5BHS3"/>
<protein>
    <submittedName>
        <fullName evidence="1">Uncharacterized protein</fullName>
    </submittedName>
</protein>
<dbReference type="EMBL" id="QZDT01000032">
    <property type="protein sequence ID" value="NBJ94190.1"/>
    <property type="molecule type" value="Genomic_DNA"/>
</dbReference>
<dbReference type="Proteomes" id="UP001154420">
    <property type="component" value="Unassembled WGS sequence"/>
</dbReference>
<proteinExistence type="predicted"/>
<keyword evidence="2" id="KW-1185">Reference proteome</keyword>
<evidence type="ECO:0000313" key="1">
    <source>
        <dbReference type="EMBL" id="NBJ94190.1"/>
    </source>
</evidence>
<dbReference type="InterPro" id="IPR043756">
    <property type="entry name" value="DUF5702"/>
</dbReference>
<evidence type="ECO:0000313" key="2">
    <source>
        <dbReference type="Proteomes" id="UP001154420"/>
    </source>
</evidence>
<dbReference type="Pfam" id="PF18960">
    <property type="entry name" value="DUF5702"/>
    <property type="match status" value="1"/>
</dbReference>
<comment type="caution">
    <text evidence="1">The sequence shown here is derived from an EMBL/GenBank/DDBJ whole genome shotgun (WGS) entry which is preliminary data.</text>
</comment>
<accession>A0A9X5BHS3</accession>
<reference evidence="1" key="1">
    <citation type="submission" date="2018-09" db="EMBL/GenBank/DDBJ databases">
        <title>Murine metabolic-syndrome-specific gut microbial biobank.</title>
        <authorList>
            <person name="Liu C."/>
        </authorList>
    </citation>
    <scope>NUCLEOTIDE SEQUENCE</scope>
    <source>
        <strain evidence="1">D42-62</strain>
    </source>
</reference>
<name>A0A9X5BHS3_9FIRM</name>
<gene>
    <name evidence="1" type="ORF">D5281_16755</name>
</gene>
<organism evidence="1 2">
    <name type="scientific">Parablautia muri</name>
    <dbReference type="NCBI Taxonomy" id="2320879"/>
    <lineage>
        <taxon>Bacteria</taxon>
        <taxon>Bacillati</taxon>
        <taxon>Bacillota</taxon>
        <taxon>Clostridia</taxon>
        <taxon>Lachnospirales</taxon>
        <taxon>Lachnospiraceae</taxon>
        <taxon>Parablautia</taxon>
    </lineage>
</organism>